<evidence type="ECO:0000313" key="1">
    <source>
        <dbReference type="EMBL" id="MCX2745341.1"/>
    </source>
</evidence>
<dbReference type="Proteomes" id="UP001209885">
    <property type="component" value="Unassembled WGS sequence"/>
</dbReference>
<proteinExistence type="predicted"/>
<keyword evidence="2" id="KW-1185">Reference proteome</keyword>
<gene>
    <name evidence="1" type="ORF">OO013_15795</name>
</gene>
<comment type="caution">
    <text evidence="1">The sequence shown here is derived from an EMBL/GenBank/DDBJ whole genome shotgun (WGS) entry which is preliminary data.</text>
</comment>
<accession>A0ABT3RUZ8</accession>
<dbReference type="EMBL" id="JAPFQN010000009">
    <property type="protein sequence ID" value="MCX2745341.1"/>
    <property type="molecule type" value="Genomic_DNA"/>
</dbReference>
<name>A0ABT3RUZ8_9BACT</name>
<reference evidence="1 2" key="1">
    <citation type="submission" date="2022-11" db="EMBL/GenBank/DDBJ databases">
        <title>The characterization of three novel Bacteroidetes species and genomic analysis of their roles in tidal elemental geochemical cycles.</title>
        <authorList>
            <person name="Ma K."/>
        </authorList>
    </citation>
    <scope>NUCLEOTIDE SEQUENCE [LARGE SCALE GENOMIC DNA]</scope>
    <source>
        <strain evidence="1 2">M17</strain>
    </source>
</reference>
<sequence>MSTLLFQFIITISSLNTFSHNVTFGDINLNDSRSPSESEHLYQNYFNYDQIDYYRLISDQRKDSLLEEASENDQSIISGFMDSEYPKYQKDTIHIDKLEKYGFKKTRVPYRKFSSINKLFRVKEGDLINPDDWGCFPIYRDILVFKKNNQIVGIAKICFGCSGSYFIGTKVTTKGFGTPEDYDKLEKILHGK</sequence>
<organism evidence="1 2">
    <name type="scientific">Mangrovivirga halotolerans</name>
    <dbReference type="NCBI Taxonomy" id="2993936"/>
    <lineage>
        <taxon>Bacteria</taxon>
        <taxon>Pseudomonadati</taxon>
        <taxon>Bacteroidota</taxon>
        <taxon>Cytophagia</taxon>
        <taxon>Cytophagales</taxon>
        <taxon>Mangrovivirgaceae</taxon>
        <taxon>Mangrovivirga</taxon>
    </lineage>
</organism>
<dbReference type="RefSeq" id="WP_266057902.1">
    <property type="nucleotide sequence ID" value="NZ_JAPFQN010000009.1"/>
</dbReference>
<protein>
    <submittedName>
        <fullName evidence="1">Uncharacterized protein</fullName>
    </submittedName>
</protein>
<evidence type="ECO:0000313" key="2">
    <source>
        <dbReference type="Proteomes" id="UP001209885"/>
    </source>
</evidence>